<keyword evidence="1" id="KW-0812">Transmembrane</keyword>
<name>A0A426QGG7_9GAMM</name>
<keyword evidence="1" id="KW-1133">Transmembrane helix</keyword>
<feature type="transmembrane region" description="Helical" evidence="1">
    <location>
        <begin position="20"/>
        <end position="50"/>
    </location>
</feature>
<evidence type="ECO:0000313" key="2">
    <source>
        <dbReference type="EMBL" id="RRQ20833.1"/>
    </source>
</evidence>
<accession>A0A426QGG7</accession>
<dbReference type="AlphaFoldDB" id="A0A426QGG7"/>
<organism evidence="2 3">
    <name type="scientific">Thiohalobacter thiocyanaticus</name>
    <dbReference type="NCBI Taxonomy" id="585455"/>
    <lineage>
        <taxon>Bacteria</taxon>
        <taxon>Pseudomonadati</taxon>
        <taxon>Pseudomonadota</taxon>
        <taxon>Gammaproteobacteria</taxon>
        <taxon>Thiohalobacterales</taxon>
        <taxon>Thiohalobacteraceae</taxon>
        <taxon>Thiohalobacter</taxon>
    </lineage>
</organism>
<evidence type="ECO:0000313" key="3">
    <source>
        <dbReference type="Proteomes" id="UP000287798"/>
    </source>
</evidence>
<gene>
    <name evidence="2" type="ORF">D6C00_01835</name>
</gene>
<reference evidence="2 3" key="1">
    <citation type="journal article" date="2010" name="Int. J. Syst. Evol. Microbiol.">
        <title>Thiohalobacter thiocyanaticus gen. nov., sp. nov., a moderately halophilic, sulfur-oxidizing gammaproteobacterium from hypersaline lakes, that utilizes thiocyanate.</title>
        <authorList>
            <person name="Sorokin D.Y."/>
            <person name="Kovaleva O.L."/>
            <person name="Tourova T.P."/>
            <person name="Muyzer G."/>
        </authorList>
    </citation>
    <scope>NUCLEOTIDE SEQUENCE [LARGE SCALE GENOMIC DNA]</scope>
    <source>
        <strain evidence="2 3">Hrh1</strain>
    </source>
</reference>
<keyword evidence="1" id="KW-0472">Membrane</keyword>
<dbReference type="EMBL" id="QZMU01000001">
    <property type="protein sequence ID" value="RRQ20833.1"/>
    <property type="molecule type" value="Genomic_DNA"/>
</dbReference>
<proteinExistence type="predicted"/>
<feature type="transmembrane region" description="Helical" evidence="1">
    <location>
        <begin position="95"/>
        <end position="118"/>
    </location>
</feature>
<protein>
    <submittedName>
        <fullName evidence="2">DUF2892 domain-containing protein</fullName>
    </submittedName>
</protein>
<evidence type="ECO:0000256" key="1">
    <source>
        <dbReference type="SAM" id="Phobius"/>
    </source>
</evidence>
<comment type="caution">
    <text evidence="2">The sequence shown here is derived from an EMBL/GenBank/DDBJ whole genome shotgun (WGS) entry which is preliminary data.</text>
</comment>
<dbReference type="Proteomes" id="UP000287798">
    <property type="component" value="Unassembled WGS sequence"/>
</dbReference>
<keyword evidence="3" id="KW-1185">Reference proteome</keyword>
<feature type="transmembrane region" description="Helical" evidence="1">
    <location>
        <begin position="124"/>
        <end position="144"/>
    </location>
</feature>
<sequence length="147" mass="16321">MTHCNDGWASGRRRHMTDRIYRALLGTLLLVALYFELPGLILGLIVVMLLEGVTNLRLPLVLGRLSGGESGCLVDGDDFAPARRRLQLPFDAERAWRIMVSLFLILSVFVFTEMLWFFPGFMGFAILGAGISGVCPVLISLKFAGFR</sequence>